<evidence type="ECO:0000313" key="3">
    <source>
        <dbReference type="Proteomes" id="UP000603434"/>
    </source>
</evidence>
<name>A0A8J6NPB5_9BACT</name>
<feature type="chain" id="PRO_5035219360" evidence="1">
    <location>
        <begin position="25"/>
        <end position="300"/>
    </location>
</feature>
<feature type="signal peptide" evidence="1">
    <location>
        <begin position="1"/>
        <end position="24"/>
    </location>
</feature>
<dbReference type="AlphaFoldDB" id="A0A8J6NPB5"/>
<dbReference type="Pfam" id="PF13557">
    <property type="entry name" value="Phenol_MetA_deg"/>
    <property type="match status" value="1"/>
</dbReference>
<accession>A0A8J6NPB5</accession>
<protein>
    <submittedName>
        <fullName evidence="2">Transporter</fullName>
    </submittedName>
</protein>
<evidence type="ECO:0000313" key="2">
    <source>
        <dbReference type="EMBL" id="MBC8362249.1"/>
    </source>
</evidence>
<reference evidence="2 3" key="1">
    <citation type="submission" date="2020-08" db="EMBL/GenBank/DDBJ databases">
        <title>Bridging the membrane lipid divide: bacteria of the FCB group superphylum have the potential to synthesize archaeal ether lipids.</title>
        <authorList>
            <person name="Villanueva L."/>
            <person name="Von Meijenfeldt F.A.B."/>
            <person name="Westbye A.B."/>
            <person name="Yadav S."/>
            <person name="Hopmans E.C."/>
            <person name="Dutilh B.E."/>
            <person name="Sinninghe Damste J.S."/>
        </authorList>
    </citation>
    <scope>NUCLEOTIDE SEQUENCE [LARGE SCALE GENOMIC DNA]</scope>
    <source>
        <strain evidence="2">NIOZ-UU30</strain>
    </source>
</reference>
<gene>
    <name evidence="2" type="ORF">H8E23_12725</name>
</gene>
<organism evidence="2 3">
    <name type="scientific">Candidatus Desulfatibia profunda</name>
    <dbReference type="NCBI Taxonomy" id="2841695"/>
    <lineage>
        <taxon>Bacteria</taxon>
        <taxon>Pseudomonadati</taxon>
        <taxon>Thermodesulfobacteriota</taxon>
        <taxon>Desulfobacteria</taxon>
        <taxon>Desulfobacterales</taxon>
        <taxon>Desulfobacterales incertae sedis</taxon>
        <taxon>Candidatus Desulfatibia</taxon>
    </lineage>
</organism>
<proteinExistence type="predicted"/>
<dbReference type="InterPro" id="IPR025737">
    <property type="entry name" value="FApF"/>
</dbReference>
<dbReference type="EMBL" id="JACNJH010000177">
    <property type="protein sequence ID" value="MBC8362249.1"/>
    <property type="molecule type" value="Genomic_DNA"/>
</dbReference>
<sequence>MKQLLRTALIGLVCWGLCFGSGFAGETGHYVHGVEGIKAATLPPPGFYYRLYTAYYDANKYMDQNGNDANLNFDVTLFALVNRFIWVSDYKILGGNYFMDAVVPLLNTDIKNGAAGIDDSRFGLSDINIEPFGISWHGSRYDAAVGLSVYVPTGDYDKNVAASPGKNFWTGMLTLGGTCYFDAEKTWAASILGRYEVHSDKGDQDIRPGDDFHFEWGLSKTLARLWDVGLAGYCHWQVTDDRGSEATNTDVHDKVYAIGPEVSAFFPSVKLGVSLRSLWEFEAEDRSEGNMTTLTITKIF</sequence>
<dbReference type="Proteomes" id="UP000603434">
    <property type="component" value="Unassembled WGS sequence"/>
</dbReference>
<comment type="caution">
    <text evidence="2">The sequence shown here is derived from an EMBL/GenBank/DDBJ whole genome shotgun (WGS) entry which is preliminary data.</text>
</comment>
<evidence type="ECO:0000256" key="1">
    <source>
        <dbReference type="SAM" id="SignalP"/>
    </source>
</evidence>
<keyword evidence="1" id="KW-0732">Signal</keyword>